<feature type="transmembrane region" description="Helical" evidence="1">
    <location>
        <begin position="31"/>
        <end position="55"/>
    </location>
</feature>
<keyword evidence="1" id="KW-0472">Membrane</keyword>
<comment type="caution">
    <text evidence="2">The sequence shown here is derived from an EMBL/GenBank/DDBJ whole genome shotgun (WGS) entry which is preliminary data.</text>
</comment>
<dbReference type="AlphaFoldDB" id="A0A9D1A4B8"/>
<feature type="transmembrane region" description="Helical" evidence="1">
    <location>
        <begin position="468"/>
        <end position="494"/>
    </location>
</feature>
<dbReference type="Proteomes" id="UP000824250">
    <property type="component" value="Unassembled WGS sequence"/>
</dbReference>
<sequence length="511" mass="54630">MKENTAKKGGFLDTFMNVVEAACNKLPPPTILFCILFVIVAVIGTICTVTGVALVNPATDEVVTAKNLFTVEGLDWFLDSMVSNFTGYGPLGLVLVMTLGIGLCEEAGLLMTLIKSAMKNVPPVMVPYVIVFIGIVMNIASDSASIAVPPLAAVVYMGINKHPVVGLLCGYIGAQVGYAANILPSGTDTLLMGFTNDTLANFLPDSGFTVDATCNWFFKAASTFLCCAVIGTVVTKILEPRFGTYHGEMEKMEEVTPEQKKGMRASLIAFIIYAVIIAALFISGPLAAEDGGIIGSPLLSGLIPILFVLFSVVAIPFGYASGTFKNVTDIHKAMCKQMGAMGSYVAFCFFGGQFQGLFNWTNIGTISAIAGADFLETVGFTGIPMIIAFIVLCTLIDIFFSSGSAKWAIFAPIFVPMFMLLGYHPAFTQMIYRLGDSAGNLFGPTSAYLWMLLSVAQSKYMPDIKIGTIISCNFTVAFILEFFWIIMLVVWMILGLPVGPGAPVYLPAGII</sequence>
<feature type="transmembrane region" description="Helical" evidence="1">
    <location>
        <begin position="126"/>
        <end position="148"/>
    </location>
</feature>
<evidence type="ECO:0000313" key="2">
    <source>
        <dbReference type="EMBL" id="HIR04583.1"/>
    </source>
</evidence>
<dbReference type="GO" id="GO:1902604">
    <property type="term" value="P:p-aminobenzoyl-glutamate transmembrane transport"/>
    <property type="evidence" value="ECO:0007669"/>
    <property type="project" value="InterPro"/>
</dbReference>
<feature type="transmembrane region" description="Helical" evidence="1">
    <location>
        <begin position="378"/>
        <end position="400"/>
    </location>
</feature>
<feature type="transmembrane region" description="Helical" evidence="1">
    <location>
        <begin position="298"/>
        <end position="320"/>
    </location>
</feature>
<dbReference type="PANTHER" id="PTHR30282:SF0">
    <property type="entry name" value="P-AMINOBENZOYL-GLUTAMATE TRANSPORT PROTEIN"/>
    <property type="match status" value="1"/>
</dbReference>
<protein>
    <submittedName>
        <fullName evidence="2">AbgT family transporter</fullName>
    </submittedName>
</protein>
<evidence type="ECO:0000256" key="1">
    <source>
        <dbReference type="SAM" id="Phobius"/>
    </source>
</evidence>
<feature type="transmembrane region" description="Helical" evidence="1">
    <location>
        <begin position="267"/>
        <end position="286"/>
    </location>
</feature>
<dbReference type="Pfam" id="PF03806">
    <property type="entry name" value="ABG_transport"/>
    <property type="match status" value="1"/>
</dbReference>
<feature type="transmembrane region" description="Helical" evidence="1">
    <location>
        <begin position="91"/>
        <end position="114"/>
    </location>
</feature>
<reference evidence="2" key="2">
    <citation type="journal article" date="2021" name="PeerJ">
        <title>Extensive microbial diversity within the chicken gut microbiome revealed by metagenomics and culture.</title>
        <authorList>
            <person name="Gilroy R."/>
            <person name="Ravi A."/>
            <person name="Getino M."/>
            <person name="Pursley I."/>
            <person name="Horton D.L."/>
            <person name="Alikhan N.F."/>
            <person name="Baker D."/>
            <person name="Gharbi K."/>
            <person name="Hall N."/>
            <person name="Watson M."/>
            <person name="Adriaenssens E.M."/>
            <person name="Foster-Nyarko E."/>
            <person name="Jarju S."/>
            <person name="Secka A."/>
            <person name="Antonio M."/>
            <person name="Oren A."/>
            <person name="Chaudhuri R.R."/>
            <person name="La Ragione R."/>
            <person name="Hildebrand F."/>
            <person name="Pallen M.J."/>
        </authorList>
    </citation>
    <scope>NUCLEOTIDE SEQUENCE</scope>
    <source>
        <strain evidence="2">CHK180-2868</strain>
    </source>
</reference>
<proteinExistence type="predicted"/>
<keyword evidence="1" id="KW-0812">Transmembrane</keyword>
<feature type="transmembrane region" description="Helical" evidence="1">
    <location>
        <begin position="407"/>
        <end position="426"/>
    </location>
</feature>
<feature type="transmembrane region" description="Helical" evidence="1">
    <location>
        <begin position="341"/>
        <end position="358"/>
    </location>
</feature>
<name>A0A9D1A4B8_9FIRM</name>
<accession>A0A9D1A4B8</accession>
<evidence type="ECO:0000313" key="3">
    <source>
        <dbReference type="Proteomes" id="UP000824250"/>
    </source>
</evidence>
<dbReference type="GO" id="GO:0015558">
    <property type="term" value="F:secondary active p-aminobenzoyl-glutamate transmembrane transporter activity"/>
    <property type="evidence" value="ECO:0007669"/>
    <property type="project" value="InterPro"/>
</dbReference>
<gene>
    <name evidence="2" type="ORF">IAB28_01255</name>
</gene>
<reference evidence="2" key="1">
    <citation type="submission" date="2020-10" db="EMBL/GenBank/DDBJ databases">
        <authorList>
            <person name="Gilroy R."/>
        </authorList>
    </citation>
    <scope>NUCLEOTIDE SEQUENCE</scope>
    <source>
        <strain evidence="2">CHK180-2868</strain>
    </source>
</reference>
<feature type="transmembrane region" description="Helical" evidence="1">
    <location>
        <begin position="438"/>
        <end position="456"/>
    </location>
</feature>
<organism evidence="2 3">
    <name type="scientific">Candidatus Copromonas faecavium</name>
    <name type="common">nom. illeg.</name>
    <dbReference type="NCBI Taxonomy" id="2840740"/>
    <lineage>
        <taxon>Bacteria</taxon>
        <taxon>Bacillati</taxon>
        <taxon>Bacillota</taxon>
        <taxon>Clostridia</taxon>
        <taxon>Lachnospirales</taxon>
        <taxon>Lachnospiraceae</taxon>
        <taxon>Candidatus Copromonas (nom. illeg.)</taxon>
    </lineage>
</organism>
<dbReference type="EMBL" id="DVGC01000006">
    <property type="protein sequence ID" value="HIR04583.1"/>
    <property type="molecule type" value="Genomic_DNA"/>
</dbReference>
<dbReference type="InterPro" id="IPR004697">
    <property type="entry name" value="AbgT"/>
</dbReference>
<keyword evidence="1" id="KW-1133">Transmembrane helix</keyword>
<dbReference type="PANTHER" id="PTHR30282">
    <property type="entry name" value="P-AMINOBENZOYL GLUTAMATE TRANSPORTER"/>
    <property type="match status" value="1"/>
</dbReference>